<accession>A0A5C3QN52</accession>
<dbReference type="AlphaFoldDB" id="A0A5C3QN52"/>
<organism evidence="1 2">
    <name type="scientific">Pterulicium gracile</name>
    <dbReference type="NCBI Taxonomy" id="1884261"/>
    <lineage>
        <taxon>Eukaryota</taxon>
        <taxon>Fungi</taxon>
        <taxon>Dikarya</taxon>
        <taxon>Basidiomycota</taxon>
        <taxon>Agaricomycotina</taxon>
        <taxon>Agaricomycetes</taxon>
        <taxon>Agaricomycetidae</taxon>
        <taxon>Agaricales</taxon>
        <taxon>Pleurotineae</taxon>
        <taxon>Pterulaceae</taxon>
        <taxon>Pterulicium</taxon>
    </lineage>
</organism>
<evidence type="ECO:0000313" key="2">
    <source>
        <dbReference type="Proteomes" id="UP000305067"/>
    </source>
</evidence>
<name>A0A5C3QN52_9AGAR</name>
<dbReference type="Proteomes" id="UP000305067">
    <property type="component" value="Unassembled WGS sequence"/>
</dbReference>
<evidence type="ECO:0000313" key="1">
    <source>
        <dbReference type="EMBL" id="TFL01689.1"/>
    </source>
</evidence>
<protein>
    <submittedName>
        <fullName evidence="1">Uncharacterized protein</fullName>
    </submittedName>
</protein>
<proteinExistence type="predicted"/>
<keyword evidence="2" id="KW-1185">Reference proteome</keyword>
<dbReference type="EMBL" id="ML178824">
    <property type="protein sequence ID" value="TFL01689.1"/>
    <property type="molecule type" value="Genomic_DNA"/>
</dbReference>
<reference evidence="1 2" key="1">
    <citation type="journal article" date="2019" name="Nat. Ecol. Evol.">
        <title>Megaphylogeny resolves global patterns of mushroom evolution.</title>
        <authorList>
            <person name="Varga T."/>
            <person name="Krizsan K."/>
            <person name="Foldi C."/>
            <person name="Dima B."/>
            <person name="Sanchez-Garcia M."/>
            <person name="Sanchez-Ramirez S."/>
            <person name="Szollosi G.J."/>
            <person name="Szarkandi J.G."/>
            <person name="Papp V."/>
            <person name="Albert L."/>
            <person name="Andreopoulos W."/>
            <person name="Angelini C."/>
            <person name="Antonin V."/>
            <person name="Barry K.W."/>
            <person name="Bougher N.L."/>
            <person name="Buchanan P."/>
            <person name="Buyck B."/>
            <person name="Bense V."/>
            <person name="Catcheside P."/>
            <person name="Chovatia M."/>
            <person name="Cooper J."/>
            <person name="Damon W."/>
            <person name="Desjardin D."/>
            <person name="Finy P."/>
            <person name="Geml J."/>
            <person name="Haridas S."/>
            <person name="Hughes K."/>
            <person name="Justo A."/>
            <person name="Karasinski D."/>
            <person name="Kautmanova I."/>
            <person name="Kiss B."/>
            <person name="Kocsube S."/>
            <person name="Kotiranta H."/>
            <person name="LaButti K.M."/>
            <person name="Lechner B.E."/>
            <person name="Liimatainen K."/>
            <person name="Lipzen A."/>
            <person name="Lukacs Z."/>
            <person name="Mihaltcheva S."/>
            <person name="Morgado L.N."/>
            <person name="Niskanen T."/>
            <person name="Noordeloos M.E."/>
            <person name="Ohm R.A."/>
            <person name="Ortiz-Santana B."/>
            <person name="Ovrebo C."/>
            <person name="Racz N."/>
            <person name="Riley R."/>
            <person name="Savchenko A."/>
            <person name="Shiryaev A."/>
            <person name="Soop K."/>
            <person name="Spirin V."/>
            <person name="Szebenyi C."/>
            <person name="Tomsovsky M."/>
            <person name="Tulloss R.E."/>
            <person name="Uehling J."/>
            <person name="Grigoriev I.V."/>
            <person name="Vagvolgyi C."/>
            <person name="Papp T."/>
            <person name="Martin F.M."/>
            <person name="Miettinen O."/>
            <person name="Hibbett D.S."/>
            <person name="Nagy L.G."/>
        </authorList>
    </citation>
    <scope>NUCLEOTIDE SEQUENCE [LARGE SCALE GENOMIC DNA]</scope>
    <source>
        <strain evidence="1 2">CBS 309.79</strain>
    </source>
</reference>
<sequence length="91" mass="11052">MLHLFCCILAFCRPRRPSRLRNIFTQNLQLEYRARRTYQTRSSERSRTRCSRTFPWTLGMTRSNETSSMYRLSRSEGCVVRIVQCHWKRES</sequence>
<gene>
    <name evidence="1" type="ORF">BDV98DRAFT_567358</name>
</gene>